<dbReference type="EMBL" id="CP000612">
    <property type="protein sequence ID" value="ABO50263.1"/>
    <property type="molecule type" value="Genomic_DNA"/>
</dbReference>
<reference evidence="4 5" key="1">
    <citation type="submission" date="2007-03" db="EMBL/GenBank/DDBJ databases">
        <title>Complete sequence of Desulfotomaculum reducens MI-1.</title>
        <authorList>
            <consortium name="US DOE Joint Genome Institute"/>
            <person name="Copeland A."/>
            <person name="Lucas S."/>
            <person name="Lapidus A."/>
            <person name="Barry K."/>
            <person name="Detter J.C."/>
            <person name="Glavina del Rio T."/>
            <person name="Hammon N."/>
            <person name="Israni S."/>
            <person name="Dalin E."/>
            <person name="Tice H."/>
            <person name="Pitluck S."/>
            <person name="Sims D."/>
            <person name="Brettin T."/>
            <person name="Bruce D."/>
            <person name="Han C."/>
            <person name="Tapia R."/>
            <person name="Schmutz J."/>
            <person name="Larimer F."/>
            <person name="Land M."/>
            <person name="Hauser L."/>
            <person name="Kyrpides N."/>
            <person name="Kim E."/>
            <person name="Tebo B.M."/>
            <person name="Richardson P."/>
        </authorList>
    </citation>
    <scope>NUCLEOTIDE SEQUENCE [LARGE SCALE GENOMIC DNA]</scope>
    <source>
        <strain evidence="4 5">MI-1</strain>
    </source>
</reference>
<dbReference type="InterPro" id="IPR036388">
    <property type="entry name" value="WH-like_DNA-bd_sf"/>
</dbReference>
<name>A4J5B0_DESRM</name>
<dbReference type="CDD" id="cd00383">
    <property type="entry name" value="trans_reg_C"/>
    <property type="match status" value="1"/>
</dbReference>
<evidence type="ECO:0000256" key="1">
    <source>
        <dbReference type="ARBA" id="ARBA00023125"/>
    </source>
</evidence>
<keyword evidence="1 2" id="KW-0238">DNA-binding</keyword>
<feature type="domain" description="OmpR/PhoB-type" evidence="3">
    <location>
        <begin position="97"/>
        <end position="199"/>
    </location>
</feature>
<dbReference type="SMART" id="SM00862">
    <property type="entry name" value="Trans_reg_C"/>
    <property type="match status" value="1"/>
</dbReference>
<dbReference type="GO" id="GO:0006355">
    <property type="term" value="P:regulation of DNA-templated transcription"/>
    <property type="evidence" value="ECO:0007669"/>
    <property type="project" value="InterPro"/>
</dbReference>
<dbReference type="HOGENOM" id="CLU_1324643_0_0_9"/>
<dbReference type="Proteomes" id="UP000001556">
    <property type="component" value="Chromosome"/>
</dbReference>
<dbReference type="AlphaFoldDB" id="A4J5B0"/>
<evidence type="ECO:0000313" key="5">
    <source>
        <dbReference type="Proteomes" id="UP000001556"/>
    </source>
</evidence>
<dbReference type="SUPFAM" id="SSF46894">
    <property type="entry name" value="C-terminal effector domain of the bipartite response regulators"/>
    <property type="match status" value="1"/>
</dbReference>
<dbReference type="GO" id="GO:0000160">
    <property type="term" value="P:phosphorelay signal transduction system"/>
    <property type="evidence" value="ECO:0007669"/>
    <property type="project" value="InterPro"/>
</dbReference>
<dbReference type="STRING" id="349161.Dred_1738"/>
<dbReference type="Gene3D" id="1.10.10.10">
    <property type="entry name" value="Winged helix-like DNA-binding domain superfamily/Winged helix DNA-binding domain"/>
    <property type="match status" value="1"/>
</dbReference>
<evidence type="ECO:0000259" key="3">
    <source>
        <dbReference type="PROSITE" id="PS51755"/>
    </source>
</evidence>
<dbReference type="KEGG" id="drm:Dred_1738"/>
<dbReference type="GO" id="GO:0003677">
    <property type="term" value="F:DNA binding"/>
    <property type="evidence" value="ECO:0007669"/>
    <property type="project" value="UniProtKB-UniRule"/>
</dbReference>
<evidence type="ECO:0000256" key="2">
    <source>
        <dbReference type="PROSITE-ProRule" id="PRU01091"/>
    </source>
</evidence>
<evidence type="ECO:0000313" key="4">
    <source>
        <dbReference type="EMBL" id="ABO50263.1"/>
    </source>
</evidence>
<proteinExistence type="predicted"/>
<dbReference type="InterPro" id="IPR016032">
    <property type="entry name" value="Sig_transdc_resp-reg_C-effctor"/>
</dbReference>
<dbReference type="InterPro" id="IPR001867">
    <property type="entry name" value="OmpR/PhoB-type_DNA-bd"/>
</dbReference>
<sequence>MLAHKKDLTTLEEVLGEIESFPEDVRMSVLTWIRNWHWARGAQPGSKILKLCLALMNSQDRQIAEEVSNLLIKISTQDFSELREERMSYALSDRVKDNPAKLQEKMVKLIIDQVKQEIWLGERNLALTRAQVKILLRLSYSPGIFVSPDLLYGAIYGESSGIPGDIKSHIKNIRKALGDSKEKQLYIESGRARGYRLVKGNVNILRA</sequence>
<dbReference type="PROSITE" id="PS51755">
    <property type="entry name" value="OMPR_PHOB"/>
    <property type="match status" value="1"/>
</dbReference>
<feature type="DNA-binding region" description="OmpR/PhoB-type" evidence="2">
    <location>
        <begin position="97"/>
        <end position="199"/>
    </location>
</feature>
<accession>A4J5B0</accession>
<keyword evidence="5" id="KW-1185">Reference proteome</keyword>
<protein>
    <submittedName>
        <fullName evidence="4">Response regulator receiver protein</fullName>
    </submittedName>
</protein>
<gene>
    <name evidence="4" type="ordered locus">Dred_1738</name>
</gene>
<dbReference type="Pfam" id="PF00486">
    <property type="entry name" value="Trans_reg_C"/>
    <property type="match status" value="1"/>
</dbReference>
<organism evidence="4 5">
    <name type="scientific">Desulforamulus reducens (strain ATCC BAA-1160 / DSM 100696 / MI-1)</name>
    <name type="common">Desulfotomaculum reducens</name>
    <dbReference type="NCBI Taxonomy" id="349161"/>
    <lineage>
        <taxon>Bacteria</taxon>
        <taxon>Bacillati</taxon>
        <taxon>Bacillota</taxon>
        <taxon>Clostridia</taxon>
        <taxon>Eubacteriales</taxon>
        <taxon>Peptococcaceae</taxon>
        <taxon>Desulforamulus</taxon>
    </lineage>
</organism>